<keyword evidence="3" id="KW-0418">Kinase</keyword>
<evidence type="ECO:0000313" key="6">
    <source>
        <dbReference type="EMBL" id="QGU06160.1"/>
    </source>
</evidence>
<feature type="domain" description="Maltokinase N-terminal cap" evidence="5">
    <location>
        <begin position="29"/>
        <end position="94"/>
    </location>
</feature>
<keyword evidence="4" id="KW-0067">ATP-binding</keyword>
<dbReference type="RefSeq" id="WP_156229762.1">
    <property type="nucleotide sequence ID" value="NZ_CP046455.1"/>
</dbReference>
<evidence type="ECO:0000259" key="5">
    <source>
        <dbReference type="Pfam" id="PF18085"/>
    </source>
</evidence>
<name>A0A6B8W877_9CORY</name>
<organism evidence="6 7">
    <name type="scientific">Corynebacterium occultum</name>
    <dbReference type="NCBI Taxonomy" id="2675219"/>
    <lineage>
        <taxon>Bacteria</taxon>
        <taxon>Bacillati</taxon>
        <taxon>Actinomycetota</taxon>
        <taxon>Actinomycetes</taxon>
        <taxon>Mycobacteriales</taxon>
        <taxon>Corynebacteriaceae</taxon>
        <taxon>Corynebacterium</taxon>
    </lineage>
</organism>
<evidence type="ECO:0000256" key="3">
    <source>
        <dbReference type="ARBA" id="ARBA00022777"/>
    </source>
</evidence>
<dbReference type="KEGG" id="cok:COCCU_00960"/>
<evidence type="ECO:0000313" key="7">
    <source>
        <dbReference type="Proteomes" id="UP000424462"/>
    </source>
</evidence>
<evidence type="ECO:0000256" key="4">
    <source>
        <dbReference type="ARBA" id="ARBA00022840"/>
    </source>
</evidence>
<dbReference type="GO" id="GO:0016301">
    <property type="term" value="F:kinase activity"/>
    <property type="evidence" value="ECO:0007669"/>
    <property type="project" value="UniProtKB-KW"/>
</dbReference>
<dbReference type="Proteomes" id="UP000424462">
    <property type="component" value="Chromosome"/>
</dbReference>
<accession>A0A6B8W877</accession>
<dbReference type="InterPro" id="IPR040999">
    <property type="entry name" value="Mak_N_cap"/>
</dbReference>
<dbReference type="GO" id="GO:0005524">
    <property type="term" value="F:ATP binding"/>
    <property type="evidence" value="ECO:0007669"/>
    <property type="project" value="UniProtKB-KW"/>
</dbReference>
<evidence type="ECO:0000256" key="2">
    <source>
        <dbReference type="ARBA" id="ARBA00022741"/>
    </source>
</evidence>
<proteinExistence type="predicted"/>
<gene>
    <name evidence="6" type="ORF">COCCU_00960</name>
</gene>
<dbReference type="AlphaFoldDB" id="A0A6B8W877"/>
<dbReference type="NCBIfam" id="NF047743">
    <property type="entry name" value="CG0192_fam"/>
    <property type="match status" value="1"/>
</dbReference>
<reference evidence="6 7" key="1">
    <citation type="submission" date="2019-11" db="EMBL/GenBank/DDBJ databases">
        <title>Complete genome sequence of Corynebacterium kalinowskii 1959, a novel Corynebacterium species isolated from soil of a small paddock in Vilsendorf, Germany.</title>
        <authorList>
            <person name="Schaffert L."/>
            <person name="Ruwe M."/>
            <person name="Milse J."/>
            <person name="Hanuschka K."/>
            <person name="Ortseifen V."/>
            <person name="Droste J."/>
            <person name="Brandt D."/>
            <person name="Schlueter L."/>
            <person name="Kutter Y."/>
            <person name="Vinke S."/>
            <person name="Viehoefer P."/>
            <person name="Jacob L."/>
            <person name="Luebke N.-C."/>
            <person name="Schulte-Berndt E."/>
            <person name="Hain C."/>
            <person name="Linder M."/>
            <person name="Schmidt P."/>
            <person name="Wollenschlaeger L."/>
            <person name="Luttermann T."/>
            <person name="Thieme E."/>
            <person name="Hassa J."/>
            <person name="Haak M."/>
            <person name="Wittchen M."/>
            <person name="Mentz A."/>
            <person name="Persicke M."/>
            <person name="Busche T."/>
            <person name="Ruckert C."/>
        </authorList>
    </citation>
    <scope>NUCLEOTIDE SEQUENCE [LARGE SCALE GENOMIC DNA]</scope>
    <source>
        <strain evidence="6 7">2039</strain>
    </source>
</reference>
<keyword evidence="2" id="KW-0547">Nucleotide-binding</keyword>
<sequence length="212" mass="23393">MSGIAEIFDAQLNPGKEEVARIYGGLNTLLGSYRLVDTVDGEVGIEVLIGRDIDNRLVQMPLSYRPAELAPEHTLTEIEHSVLGRRWVSNALGDPVAVREFIRTILTGDDGATYSNGTTPLVDIRGAGSYYAPEARIGEVKLEEVTRQRAVGTVVINDLVRSFVLRLPGILGEKKSSGVDYDAARMHLRGTSEEAPEKVLRVAELFWRDMER</sequence>
<protein>
    <recommendedName>
        <fullName evidence="5">Maltokinase N-terminal cap domain-containing protein</fullName>
    </recommendedName>
</protein>
<dbReference type="Pfam" id="PF18085">
    <property type="entry name" value="Mak_N_cap"/>
    <property type="match status" value="1"/>
</dbReference>
<dbReference type="EMBL" id="CP046455">
    <property type="protein sequence ID" value="QGU06160.1"/>
    <property type="molecule type" value="Genomic_DNA"/>
</dbReference>
<evidence type="ECO:0000256" key="1">
    <source>
        <dbReference type="ARBA" id="ARBA00022679"/>
    </source>
</evidence>
<keyword evidence="7" id="KW-1185">Reference proteome</keyword>
<keyword evidence="1" id="KW-0808">Transferase</keyword>